<evidence type="ECO:0000259" key="2">
    <source>
        <dbReference type="Pfam" id="PF02557"/>
    </source>
</evidence>
<keyword evidence="1" id="KW-0175">Coiled coil</keyword>
<dbReference type="EMBL" id="MFMS01000006">
    <property type="protein sequence ID" value="OGG85639.1"/>
    <property type="molecule type" value="Genomic_DNA"/>
</dbReference>
<sequence>MKWNRQAYLTTTLIALVLASQGYFWWERTEMEKGQNTLIADLEQRDEELSLKHAVIKELSGKLAMTAEELTGTEDRLRGEKERNDAMEEQIDDLAGTVSDLDKLSKTDKELLQKYSKVYFLNEHYVPESLKDIEAKWKYSEDKELKIHSKVNSFFEDMLEDALDDEVELWVVSSYRSFYEQASLKGAYTVTYGSGANTFSADQGFSEHQLGTTIDFTTKGLNGGLAGFASTPAYTWMIENAHKYGFTLSYPDGNAYYVYEPWHWRFVGVDLASDLHRDDKHFYDLSQRDIDQYLLHIFD</sequence>
<dbReference type="Pfam" id="PF02557">
    <property type="entry name" value="VanY"/>
    <property type="match status" value="1"/>
</dbReference>
<protein>
    <recommendedName>
        <fullName evidence="2">D-alanyl-D-alanine carboxypeptidase-like core domain-containing protein</fullName>
    </recommendedName>
</protein>
<gene>
    <name evidence="3" type="ORF">A2392_02635</name>
</gene>
<dbReference type="Proteomes" id="UP000177395">
    <property type="component" value="Unassembled WGS sequence"/>
</dbReference>
<dbReference type="SUPFAM" id="SSF55166">
    <property type="entry name" value="Hedgehog/DD-peptidase"/>
    <property type="match status" value="1"/>
</dbReference>
<dbReference type="AlphaFoldDB" id="A0A1F6FIG9"/>
<name>A0A1F6FIG9_9BACT</name>
<dbReference type="CDD" id="cd14852">
    <property type="entry name" value="LD-carboxypeptidase"/>
    <property type="match status" value="1"/>
</dbReference>
<dbReference type="PANTHER" id="PTHR34385:SF1">
    <property type="entry name" value="PEPTIDOGLYCAN L-ALANYL-D-GLUTAMATE ENDOPEPTIDASE CWLK"/>
    <property type="match status" value="1"/>
</dbReference>
<dbReference type="InterPro" id="IPR009045">
    <property type="entry name" value="Zn_M74/Hedgehog-like"/>
</dbReference>
<evidence type="ECO:0000313" key="3">
    <source>
        <dbReference type="EMBL" id="OGG85639.1"/>
    </source>
</evidence>
<dbReference type="Gene3D" id="3.30.1380.10">
    <property type="match status" value="1"/>
</dbReference>
<reference evidence="3 4" key="1">
    <citation type="journal article" date="2016" name="Nat. Commun.">
        <title>Thousands of microbial genomes shed light on interconnected biogeochemical processes in an aquifer system.</title>
        <authorList>
            <person name="Anantharaman K."/>
            <person name="Brown C.T."/>
            <person name="Hug L.A."/>
            <person name="Sharon I."/>
            <person name="Castelle C.J."/>
            <person name="Probst A.J."/>
            <person name="Thomas B.C."/>
            <person name="Singh A."/>
            <person name="Wilkins M.J."/>
            <person name="Karaoz U."/>
            <person name="Brodie E.L."/>
            <person name="Williams K.H."/>
            <person name="Hubbard S.S."/>
            <person name="Banfield J.F."/>
        </authorList>
    </citation>
    <scope>NUCLEOTIDE SEQUENCE [LARGE SCALE GENOMIC DNA]</scope>
</reference>
<evidence type="ECO:0000256" key="1">
    <source>
        <dbReference type="SAM" id="Coils"/>
    </source>
</evidence>
<dbReference type="GO" id="GO:0006508">
    <property type="term" value="P:proteolysis"/>
    <property type="evidence" value="ECO:0007669"/>
    <property type="project" value="InterPro"/>
</dbReference>
<dbReference type="STRING" id="1798531.A2392_02635"/>
<dbReference type="InterPro" id="IPR058193">
    <property type="entry name" value="VanY/YodJ_core_dom"/>
</dbReference>
<dbReference type="GO" id="GO:0008233">
    <property type="term" value="F:peptidase activity"/>
    <property type="evidence" value="ECO:0007669"/>
    <property type="project" value="InterPro"/>
</dbReference>
<feature type="domain" description="D-alanyl-D-alanine carboxypeptidase-like core" evidence="2">
    <location>
        <begin position="146"/>
        <end position="268"/>
    </location>
</feature>
<feature type="coiled-coil region" evidence="1">
    <location>
        <begin position="70"/>
        <end position="104"/>
    </location>
</feature>
<accession>A0A1F6FIG9</accession>
<organism evidence="3 4">
    <name type="scientific">Candidatus Kaiserbacteria bacterium RIFOXYB1_FULL_46_14</name>
    <dbReference type="NCBI Taxonomy" id="1798531"/>
    <lineage>
        <taxon>Bacteria</taxon>
        <taxon>Candidatus Kaiseribacteriota</taxon>
    </lineage>
</organism>
<dbReference type="InterPro" id="IPR003709">
    <property type="entry name" value="VanY-like_core_dom"/>
</dbReference>
<proteinExistence type="predicted"/>
<dbReference type="InterPro" id="IPR052179">
    <property type="entry name" value="DD-CPase-like"/>
</dbReference>
<evidence type="ECO:0000313" key="4">
    <source>
        <dbReference type="Proteomes" id="UP000177395"/>
    </source>
</evidence>
<comment type="caution">
    <text evidence="3">The sequence shown here is derived from an EMBL/GenBank/DDBJ whole genome shotgun (WGS) entry which is preliminary data.</text>
</comment>
<dbReference type="PANTHER" id="PTHR34385">
    <property type="entry name" value="D-ALANYL-D-ALANINE CARBOXYPEPTIDASE"/>
    <property type="match status" value="1"/>
</dbReference>